<feature type="compositionally biased region" description="Low complexity" evidence="1">
    <location>
        <begin position="623"/>
        <end position="633"/>
    </location>
</feature>
<feature type="compositionally biased region" description="Basic and acidic residues" evidence="1">
    <location>
        <begin position="20"/>
        <end position="40"/>
    </location>
</feature>
<feature type="compositionally biased region" description="Low complexity" evidence="1">
    <location>
        <begin position="539"/>
        <end position="551"/>
    </location>
</feature>
<proteinExistence type="predicted"/>
<evidence type="ECO:0000256" key="1">
    <source>
        <dbReference type="SAM" id="MobiDB-lite"/>
    </source>
</evidence>
<feature type="compositionally biased region" description="Basic and acidic residues" evidence="1">
    <location>
        <begin position="723"/>
        <end position="732"/>
    </location>
</feature>
<organism evidence="2 3">
    <name type="scientific">Littorina saxatilis</name>
    <dbReference type="NCBI Taxonomy" id="31220"/>
    <lineage>
        <taxon>Eukaryota</taxon>
        <taxon>Metazoa</taxon>
        <taxon>Spiralia</taxon>
        <taxon>Lophotrochozoa</taxon>
        <taxon>Mollusca</taxon>
        <taxon>Gastropoda</taxon>
        <taxon>Caenogastropoda</taxon>
        <taxon>Littorinimorpha</taxon>
        <taxon>Littorinoidea</taxon>
        <taxon>Littorinidae</taxon>
        <taxon>Littorina</taxon>
    </lineage>
</organism>
<evidence type="ECO:0000313" key="2">
    <source>
        <dbReference type="EMBL" id="KAK7106597.1"/>
    </source>
</evidence>
<name>A0AAN9BJB1_9CAEN</name>
<comment type="caution">
    <text evidence="2">The sequence shown here is derived from an EMBL/GenBank/DDBJ whole genome shotgun (WGS) entry which is preliminary data.</text>
</comment>
<dbReference type="AlphaFoldDB" id="A0AAN9BJB1"/>
<feature type="region of interest" description="Disordered" evidence="1">
    <location>
        <begin position="260"/>
        <end position="292"/>
    </location>
</feature>
<feature type="compositionally biased region" description="Low complexity" evidence="1">
    <location>
        <begin position="260"/>
        <end position="269"/>
    </location>
</feature>
<feature type="compositionally biased region" description="Basic and acidic residues" evidence="1">
    <location>
        <begin position="634"/>
        <end position="644"/>
    </location>
</feature>
<dbReference type="Proteomes" id="UP001374579">
    <property type="component" value="Unassembled WGS sequence"/>
</dbReference>
<feature type="compositionally biased region" description="Acidic residues" evidence="1">
    <location>
        <begin position="511"/>
        <end position="526"/>
    </location>
</feature>
<gene>
    <name evidence="2" type="ORF">V1264_017831</name>
</gene>
<feature type="compositionally biased region" description="Polar residues" evidence="1">
    <location>
        <begin position="282"/>
        <end position="292"/>
    </location>
</feature>
<feature type="region of interest" description="Disordered" evidence="1">
    <location>
        <begin position="723"/>
        <end position="924"/>
    </location>
</feature>
<feature type="compositionally biased region" description="Basic and acidic residues" evidence="1">
    <location>
        <begin position="795"/>
        <end position="810"/>
    </location>
</feature>
<feature type="compositionally biased region" description="Basic residues" evidence="1">
    <location>
        <begin position="446"/>
        <end position="455"/>
    </location>
</feature>
<feature type="compositionally biased region" description="Low complexity" evidence="1">
    <location>
        <begin position="597"/>
        <end position="608"/>
    </location>
</feature>
<feature type="region of interest" description="Disordered" evidence="1">
    <location>
        <begin position="1"/>
        <end position="46"/>
    </location>
</feature>
<keyword evidence="3" id="KW-1185">Reference proteome</keyword>
<protein>
    <submittedName>
        <fullName evidence="2">Uncharacterized protein</fullName>
    </submittedName>
</protein>
<feature type="compositionally biased region" description="Low complexity" evidence="1">
    <location>
        <begin position="871"/>
        <end position="886"/>
    </location>
</feature>
<reference evidence="2 3" key="1">
    <citation type="submission" date="2024-02" db="EMBL/GenBank/DDBJ databases">
        <title>Chromosome-scale genome assembly of the rough periwinkle Littorina saxatilis.</title>
        <authorList>
            <person name="De Jode A."/>
            <person name="Faria R."/>
            <person name="Formenti G."/>
            <person name="Sims Y."/>
            <person name="Smith T.P."/>
            <person name="Tracey A."/>
            <person name="Wood J.M.D."/>
            <person name="Zagrodzka Z.B."/>
            <person name="Johannesson K."/>
            <person name="Butlin R.K."/>
            <person name="Leder E.H."/>
        </authorList>
    </citation>
    <scope>NUCLEOTIDE SEQUENCE [LARGE SCALE GENOMIC DNA]</scope>
    <source>
        <strain evidence="2">Snail1</strain>
        <tissue evidence="2">Muscle</tissue>
    </source>
</reference>
<dbReference type="EMBL" id="JBAMIC010000007">
    <property type="protein sequence ID" value="KAK7106597.1"/>
    <property type="molecule type" value="Genomic_DNA"/>
</dbReference>
<feature type="compositionally biased region" description="Polar residues" evidence="1">
    <location>
        <begin position="842"/>
        <end position="863"/>
    </location>
</feature>
<feature type="region of interest" description="Disordered" evidence="1">
    <location>
        <begin position="501"/>
        <end position="668"/>
    </location>
</feature>
<feature type="compositionally biased region" description="Basic residues" evidence="1">
    <location>
        <begin position="824"/>
        <end position="838"/>
    </location>
</feature>
<accession>A0AAN9BJB1</accession>
<sequence>MFRWLKDRNKKGRKSTGSVRSKEDDYGFKQKQGAEGKRDLPPTPADLMTSCHVTDDDKSFHIYEEIPDLPFRCTPEGELRISLAREMEAWRRESQHSVLSLSPGSHNSSARNISPYMVVPLERLGASDFHGEQEDTTQFRASKDDSFACALVGRNRGEEHCGTQEVEGSPSVASTCSPSCCGSSVFGSPLGLADRCSSLGGDGGDISDRLLSAINLTRLLAAVRLSSSSADTCTTSPICIGVDKDGRNISVSVSVTPTAACNSSNNTNNDDNHHADPRDLITKTNSSASQDNLVSKTETGLASSSKSSLASSHESGFVSKLESSFVVAKSETGLDSCSKPGLTQPSHPGLRFLPSPLEQNALSEILQLRPGESTELDPAAIDALILKLCSHTLQWDQPGEGKSSLPRTGTTLQRQELEDVERMLKEMVRASGDSGEGRPHDPSSSSRRHRHRSPAARRAENSDTGYEYDVSTSSESDHTNYDYFLSKVARTRSLECEVKKLACSSDSSHDESDDEDDEEEDEEEEKEERRDEQGMTGDASFSSVSAVTAASHRNHRQRVSPEVATSQDSDDGTMADLSDSENSSGYYESHPVQGVHSLTAASATRTASPGNRNHNLTKKKKSSGATSESNKSSSEGKKSSSEARGRKKAMAGAVNDRKKALPGAVSGRRKIFSSAASDGKDDLGDLEVQCYELDEMETEGARKGDYSSDCLAAIYSPLSECERTMAAPERRSASRPRHCKGAGGNKSRTQHKASTDNGGGRDRRKEEGVNKTTDSDGEKSAGLGATSHARSSSLCDKDSNSNSTDSRRGSADAASSKPLSSHAHSAKLKDKKHSGSKRGTKDSNPSATSTQSSRHKSGSTSDYPYSFLYRSGTITSSSSSSGVGASNPRSHPKTTKTLKDLNRTPSFQSEHPESVYGGSRQTSEVYSFPPALPDPSAPVGGGGNGLRGSTSVPCKLSVSRQVPASSEVYGTRAGLQGCNNNRLLSDLIMLNYNRQVLHL</sequence>
<evidence type="ECO:0000313" key="3">
    <source>
        <dbReference type="Proteomes" id="UP001374579"/>
    </source>
</evidence>
<feature type="region of interest" description="Disordered" evidence="1">
    <location>
        <begin position="428"/>
        <end position="478"/>
    </location>
</feature>
<feature type="compositionally biased region" description="Basic and acidic residues" evidence="1">
    <location>
        <begin position="759"/>
        <end position="779"/>
    </location>
</feature>
<feature type="compositionally biased region" description="Basic and acidic residues" evidence="1">
    <location>
        <begin position="270"/>
        <end position="281"/>
    </location>
</feature>